<dbReference type="Gene3D" id="1.10.150.240">
    <property type="entry name" value="Putative phosphatase, domain 2"/>
    <property type="match status" value="1"/>
</dbReference>
<reference evidence="1 2" key="1">
    <citation type="submission" date="2024-03" db="EMBL/GenBank/DDBJ databases">
        <title>Natural products discovery in diverse microorganisms through a two-stage MS feature dereplication strategy.</title>
        <authorList>
            <person name="Zhang R."/>
        </authorList>
    </citation>
    <scope>NUCLEOTIDE SEQUENCE [LARGE SCALE GENOMIC DNA]</scope>
    <source>
        <strain evidence="1 2">18930</strain>
    </source>
</reference>
<proteinExistence type="predicted"/>
<dbReference type="InterPro" id="IPR051806">
    <property type="entry name" value="HAD-like_SPP"/>
</dbReference>
<dbReference type="PANTHER" id="PTHR43481">
    <property type="entry name" value="FRUCTOSE-1-PHOSPHATE PHOSPHATASE"/>
    <property type="match status" value="1"/>
</dbReference>
<organism evidence="1 2">
    <name type="scientific">Rhodococcus sovatensis</name>
    <dbReference type="NCBI Taxonomy" id="1805840"/>
    <lineage>
        <taxon>Bacteria</taxon>
        <taxon>Bacillati</taxon>
        <taxon>Actinomycetota</taxon>
        <taxon>Actinomycetes</taxon>
        <taxon>Mycobacteriales</taxon>
        <taxon>Nocardiaceae</taxon>
        <taxon>Rhodococcus</taxon>
    </lineage>
</organism>
<dbReference type="Proteomes" id="UP001432000">
    <property type="component" value="Chromosome"/>
</dbReference>
<dbReference type="EMBL" id="CP147846">
    <property type="protein sequence ID" value="WXG70727.1"/>
    <property type="molecule type" value="Genomic_DNA"/>
</dbReference>
<dbReference type="Gene3D" id="3.40.50.1000">
    <property type="entry name" value="HAD superfamily/HAD-like"/>
    <property type="match status" value="1"/>
</dbReference>
<sequence>MFESNASSESDASELRGVLWDMDGTLLDSEKIWDVAVAELSLELGRVLTAEVRTSTLGNSMQGALRKVFAHTGTEATEQSLGWARDWLTDRVGHLFSEGIPWRPGAKDALGLAREMGLGTALVTNTERGLVETALETIGREYFDFTVSGDEVEEGKPHPAPYLLGASLLGLDPSHCLAVEDSPTGSLAARRAGCSVLLVPSEVEVSAEPGYVLRDSLVGINADELRSAWCDARSATSS</sequence>
<dbReference type="CDD" id="cd07505">
    <property type="entry name" value="HAD_BPGM-like"/>
    <property type="match status" value="1"/>
</dbReference>
<name>A0ABZ2PNG9_9NOCA</name>
<dbReference type="InterPro" id="IPR036412">
    <property type="entry name" value="HAD-like_sf"/>
</dbReference>
<dbReference type="InterPro" id="IPR023198">
    <property type="entry name" value="PGP-like_dom2"/>
</dbReference>
<dbReference type="SFLD" id="SFLDS00003">
    <property type="entry name" value="Haloacid_Dehalogenase"/>
    <property type="match status" value="1"/>
</dbReference>
<dbReference type="InterPro" id="IPR023214">
    <property type="entry name" value="HAD_sf"/>
</dbReference>
<protein>
    <submittedName>
        <fullName evidence="1">HAD family phosphatase</fullName>
    </submittedName>
</protein>
<gene>
    <name evidence="1" type="ORF">WDS16_09640</name>
</gene>
<evidence type="ECO:0000313" key="1">
    <source>
        <dbReference type="EMBL" id="WXG70727.1"/>
    </source>
</evidence>
<dbReference type="SFLD" id="SFLDG01129">
    <property type="entry name" value="C1.5:_HAD__Beta-PGM__Phosphata"/>
    <property type="match status" value="1"/>
</dbReference>
<dbReference type="InterPro" id="IPR006439">
    <property type="entry name" value="HAD-SF_hydro_IA"/>
</dbReference>
<keyword evidence="2" id="KW-1185">Reference proteome</keyword>
<evidence type="ECO:0000313" key="2">
    <source>
        <dbReference type="Proteomes" id="UP001432000"/>
    </source>
</evidence>
<dbReference type="RefSeq" id="WP_338892322.1">
    <property type="nucleotide sequence ID" value="NZ_CP147846.1"/>
</dbReference>
<dbReference type="Pfam" id="PF00702">
    <property type="entry name" value="Hydrolase"/>
    <property type="match status" value="1"/>
</dbReference>
<accession>A0ABZ2PNG9</accession>
<dbReference type="PANTHER" id="PTHR43481:SF4">
    <property type="entry name" value="GLYCEROL-1-PHOSPHATE PHOSPHOHYDROLASE 1-RELATED"/>
    <property type="match status" value="1"/>
</dbReference>
<dbReference type="NCBIfam" id="TIGR01509">
    <property type="entry name" value="HAD-SF-IA-v3"/>
    <property type="match status" value="1"/>
</dbReference>
<dbReference type="SUPFAM" id="SSF56784">
    <property type="entry name" value="HAD-like"/>
    <property type="match status" value="1"/>
</dbReference>